<evidence type="ECO:0000259" key="1">
    <source>
        <dbReference type="PROSITE" id="PS50994"/>
    </source>
</evidence>
<reference evidence="2" key="1">
    <citation type="submission" date="2022-11" db="UniProtKB">
        <authorList>
            <consortium name="EnsemblMetazoa"/>
        </authorList>
    </citation>
    <scope>IDENTIFICATION</scope>
</reference>
<dbReference type="InterPro" id="IPR041588">
    <property type="entry name" value="Integrase_H2C2"/>
</dbReference>
<dbReference type="OMA" id="LSCNAFM"/>
<proteinExistence type="predicted"/>
<evidence type="ECO:0000313" key="2">
    <source>
        <dbReference type="EnsemblMetazoa" id="XP_028517549.1"/>
    </source>
</evidence>
<dbReference type="PROSITE" id="PS50994">
    <property type="entry name" value="INTEGRASE"/>
    <property type="match status" value="1"/>
</dbReference>
<dbReference type="Gene3D" id="3.30.420.10">
    <property type="entry name" value="Ribonuclease H-like superfamily/Ribonuclease H"/>
    <property type="match status" value="1"/>
</dbReference>
<dbReference type="InterPro" id="IPR040676">
    <property type="entry name" value="DUF5641"/>
</dbReference>
<dbReference type="GO" id="GO:0015074">
    <property type="term" value="P:DNA integration"/>
    <property type="evidence" value="ECO:0007669"/>
    <property type="project" value="InterPro"/>
</dbReference>
<accession>A0A913YQW8</accession>
<dbReference type="Gene3D" id="1.10.340.70">
    <property type="match status" value="1"/>
</dbReference>
<dbReference type="SUPFAM" id="SSF53098">
    <property type="entry name" value="Ribonuclease H-like"/>
    <property type="match status" value="1"/>
</dbReference>
<dbReference type="AlphaFoldDB" id="A0A913YQW8"/>
<feature type="domain" description="Integrase catalytic" evidence="1">
    <location>
        <begin position="202"/>
        <end position="389"/>
    </location>
</feature>
<keyword evidence="3" id="KW-1185">Reference proteome</keyword>
<dbReference type="InterPro" id="IPR012337">
    <property type="entry name" value="RNaseH-like_sf"/>
</dbReference>
<name>A0A913YQW8_EXADI</name>
<dbReference type="RefSeq" id="XP_028517549.1">
    <property type="nucleotide sequence ID" value="XM_028661748.1"/>
</dbReference>
<sequence length="506" mass="58217">MSSSIQVTDDDAIVKLIERYSSWNRLKRAVAWLLKFKLWLQTKKTCQSKSLTVNDLNQAETTIIKHIQRQAYPEVIKVFNGSDHRQVKAKLKGLPSSLHGLSPIIDEQGVLRVGGRLENSSVRHQIILPRCHRVTDLIIQACHEDCGHLGESYVLSHLRQRYWVIKGKSAVRRVIGKCFLCKRMNSLPMTQMMGELPKERVKPDDPPFTSVGVDFFGPIYVRQRRSHVKRYGCIFTCLATRATHIEVVESLDTDSFINAYRRFANTRGNPSVVYSDNGTNLRAGEREIHKAIQEWNQDKINQTLSQKNVQWYFNPPKASHMGGVWERVIRSIRKIMRAILGSKVVTDEVLRTTMSEVQAILNSRPLTPLSNDVKDMEVLTPNHLLLLRSNANLPLGLHSEEHGYCRRRWKQVQHLANVFWQRWLKEYLPIMQVRQKWLRPQRNLQDGDLVLIADENTPRGKWPIGKVTKVNKGRDGLVRSACLSTSSGSMVTRPITKLCFLEHQEQ</sequence>
<dbReference type="GO" id="GO:0003676">
    <property type="term" value="F:nucleic acid binding"/>
    <property type="evidence" value="ECO:0007669"/>
    <property type="project" value="InterPro"/>
</dbReference>
<dbReference type="EnsemblMetazoa" id="XM_028661748.1">
    <property type="protein sequence ID" value="XP_028517549.1"/>
    <property type="gene ID" value="LOC110247780"/>
</dbReference>
<dbReference type="KEGG" id="epa:110247780"/>
<dbReference type="PANTHER" id="PTHR47331">
    <property type="entry name" value="PHD-TYPE DOMAIN-CONTAINING PROTEIN"/>
    <property type="match status" value="1"/>
</dbReference>
<dbReference type="GeneID" id="110247780"/>
<dbReference type="Proteomes" id="UP000887567">
    <property type="component" value="Unplaced"/>
</dbReference>
<dbReference type="InterPro" id="IPR036397">
    <property type="entry name" value="RNaseH_sf"/>
</dbReference>
<dbReference type="Pfam" id="PF17921">
    <property type="entry name" value="Integrase_H2C2"/>
    <property type="match status" value="1"/>
</dbReference>
<dbReference type="OrthoDB" id="5975523at2759"/>
<evidence type="ECO:0000313" key="3">
    <source>
        <dbReference type="Proteomes" id="UP000887567"/>
    </source>
</evidence>
<organism evidence="2 3">
    <name type="scientific">Exaiptasia diaphana</name>
    <name type="common">Tropical sea anemone</name>
    <name type="synonym">Aiptasia pulchella</name>
    <dbReference type="NCBI Taxonomy" id="2652724"/>
    <lineage>
        <taxon>Eukaryota</taxon>
        <taxon>Metazoa</taxon>
        <taxon>Cnidaria</taxon>
        <taxon>Anthozoa</taxon>
        <taxon>Hexacorallia</taxon>
        <taxon>Actiniaria</taxon>
        <taxon>Aiptasiidae</taxon>
        <taxon>Exaiptasia</taxon>
    </lineage>
</organism>
<protein>
    <recommendedName>
        <fullName evidence="1">Integrase catalytic domain-containing protein</fullName>
    </recommendedName>
</protein>
<dbReference type="InterPro" id="IPR001584">
    <property type="entry name" value="Integrase_cat-core"/>
</dbReference>
<dbReference type="Pfam" id="PF18701">
    <property type="entry name" value="DUF5641"/>
    <property type="match status" value="1"/>
</dbReference>
<dbReference type="PANTHER" id="PTHR47331:SF1">
    <property type="entry name" value="GAG-LIKE PROTEIN"/>
    <property type="match status" value="1"/>
</dbReference>